<dbReference type="AlphaFoldDB" id="A0A4Y7KDE7"/>
<dbReference type="PANTHER" id="PTHR28535:SF1">
    <property type="entry name" value="PROTEIN ZGRF1"/>
    <property type="match status" value="1"/>
</dbReference>
<dbReference type="GO" id="GO:0035861">
    <property type="term" value="C:site of double-strand break"/>
    <property type="evidence" value="ECO:0007669"/>
    <property type="project" value="TreeGrafter"/>
</dbReference>
<proteinExistence type="predicted"/>
<evidence type="ECO:0000313" key="3">
    <source>
        <dbReference type="Proteomes" id="UP000316621"/>
    </source>
</evidence>
<reference evidence="2 3" key="1">
    <citation type="journal article" date="2018" name="Science">
        <title>The opium poppy genome and morphinan production.</title>
        <authorList>
            <person name="Guo L."/>
            <person name="Winzer T."/>
            <person name="Yang X."/>
            <person name="Li Y."/>
            <person name="Ning Z."/>
            <person name="He Z."/>
            <person name="Teodor R."/>
            <person name="Lu Y."/>
            <person name="Bowser T.A."/>
            <person name="Graham I.A."/>
            <person name="Ye K."/>
        </authorList>
    </citation>
    <scope>NUCLEOTIDE SEQUENCE [LARGE SCALE GENOMIC DNA]</scope>
    <source>
        <strain evidence="3">cv. HN1</strain>
        <tissue evidence="2">Leaves</tissue>
    </source>
</reference>
<evidence type="ECO:0000259" key="1">
    <source>
        <dbReference type="Pfam" id="PF10382"/>
    </source>
</evidence>
<sequence>MGDPNKWTVTYTKHIKQKRKVYQDGTLGVHGNKVLLYDDMGSVISSRFLKKEEIINCGQKLLFDGYLVDIGDSERSHKAHKDFTTRAKGIKEVDVGNTGASLDYHNVLKNMKKEVMVPFQRTSGVEHTNSKHR</sequence>
<dbReference type="InterPro" id="IPR018838">
    <property type="entry name" value="ZGRF1-like_N"/>
</dbReference>
<dbReference type="InterPro" id="IPR052800">
    <property type="entry name" value="DNA_Repair_Helicase_ZGRF1"/>
</dbReference>
<organism evidence="2 3">
    <name type="scientific">Papaver somniferum</name>
    <name type="common">Opium poppy</name>
    <dbReference type="NCBI Taxonomy" id="3469"/>
    <lineage>
        <taxon>Eukaryota</taxon>
        <taxon>Viridiplantae</taxon>
        <taxon>Streptophyta</taxon>
        <taxon>Embryophyta</taxon>
        <taxon>Tracheophyta</taxon>
        <taxon>Spermatophyta</taxon>
        <taxon>Magnoliopsida</taxon>
        <taxon>Ranunculales</taxon>
        <taxon>Papaveraceae</taxon>
        <taxon>Papaveroideae</taxon>
        <taxon>Papaver</taxon>
    </lineage>
</organism>
<keyword evidence="3" id="KW-1185">Reference proteome</keyword>
<dbReference type="Proteomes" id="UP000316621">
    <property type="component" value="Chromosome 7"/>
</dbReference>
<accession>A0A4Y7KDE7</accession>
<gene>
    <name evidence="2" type="ORF">C5167_034058</name>
</gene>
<dbReference type="GO" id="GO:0006302">
    <property type="term" value="P:double-strand break repair"/>
    <property type="evidence" value="ECO:0007669"/>
    <property type="project" value="TreeGrafter"/>
</dbReference>
<feature type="domain" description="5'-3' DNA helicase ZGRF1-like N-terminal" evidence="1">
    <location>
        <begin position="6"/>
        <end position="77"/>
    </location>
</feature>
<dbReference type="GO" id="GO:0005634">
    <property type="term" value="C:nucleus"/>
    <property type="evidence" value="ECO:0007669"/>
    <property type="project" value="TreeGrafter"/>
</dbReference>
<dbReference type="Gramene" id="RZC70877">
    <property type="protein sequence ID" value="RZC70877"/>
    <property type="gene ID" value="C5167_034058"/>
</dbReference>
<evidence type="ECO:0000313" key="2">
    <source>
        <dbReference type="EMBL" id="RZC70877.1"/>
    </source>
</evidence>
<protein>
    <recommendedName>
        <fullName evidence="1">5'-3' DNA helicase ZGRF1-like N-terminal domain-containing protein</fullName>
    </recommendedName>
</protein>
<name>A0A4Y7KDE7_PAPSO</name>
<dbReference type="Pfam" id="PF10382">
    <property type="entry name" value="ZGRF1-like_N"/>
    <property type="match status" value="1"/>
</dbReference>
<dbReference type="PANTHER" id="PTHR28535">
    <property type="entry name" value="ZINC FINGER GRF-TYPE CONTAINING 1"/>
    <property type="match status" value="1"/>
</dbReference>
<dbReference type="EMBL" id="CM010721">
    <property type="protein sequence ID" value="RZC70877.1"/>
    <property type="molecule type" value="Genomic_DNA"/>
</dbReference>
<dbReference type="STRING" id="3469.A0A4Y7KDE7"/>